<reference evidence="2" key="1">
    <citation type="submission" date="2021-10" db="EMBL/GenBank/DDBJ databases">
        <title>Melipona bicolor Genome sequencing and assembly.</title>
        <authorList>
            <person name="Araujo N.S."/>
            <person name="Arias M.C."/>
        </authorList>
    </citation>
    <scope>NUCLEOTIDE SEQUENCE</scope>
    <source>
        <strain evidence="2">USP_2M_L1-L4_2017</strain>
        <tissue evidence="2">Whole body</tissue>
    </source>
</reference>
<name>A0AA40FZG9_9HYME</name>
<evidence type="ECO:0000313" key="2">
    <source>
        <dbReference type="EMBL" id="KAK1128231.1"/>
    </source>
</evidence>
<feature type="region of interest" description="Disordered" evidence="1">
    <location>
        <begin position="116"/>
        <end position="138"/>
    </location>
</feature>
<sequence length="138" mass="15129">MPRFPSEPFHQKANVLPTHSATPWFPERTAPPPSPSPASSDISVNRAGAVSRMFFSQPNEPTRYTRSSVGIVVVGQPPPVDRFLLSLPVLTTCHVNRSGGMQWDMRIVRLGVPQQADKRADRATGVRGRTVSGKSLTR</sequence>
<feature type="region of interest" description="Disordered" evidence="1">
    <location>
        <begin position="1"/>
        <end position="42"/>
    </location>
</feature>
<evidence type="ECO:0000256" key="1">
    <source>
        <dbReference type="SAM" id="MobiDB-lite"/>
    </source>
</evidence>
<dbReference type="AlphaFoldDB" id="A0AA40FZG9"/>
<dbReference type="Proteomes" id="UP001177670">
    <property type="component" value="Unassembled WGS sequence"/>
</dbReference>
<dbReference type="EMBL" id="JAHYIQ010000010">
    <property type="protein sequence ID" value="KAK1128231.1"/>
    <property type="molecule type" value="Genomic_DNA"/>
</dbReference>
<proteinExistence type="predicted"/>
<gene>
    <name evidence="2" type="ORF">K0M31_002702</name>
</gene>
<comment type="caution">
    <text evidence="2">The sequence shown here is derived from an EMBL/GenBank/DDBJ whole genome shotgun (WGS) entry which is preliminary data.</text>
</comment>
<accession>A0AA40FZG9</accession>
<protein>
    <submittedName>
        <fullName evidence="2">Uncharacterized protein</fullName>
    </submittedName>
</protein>
<evidence type="ECO:0000313" key="3">
    <source>
        <dbReference type="Proteomes" id="UP001177670"/>
    </source>
</evidence>
<keyword evidence="3" id="KW-1185">Reference proteome</keyword>
<organism evidence="2 3">
    <name type="scientific">Melipona bicolor</name>
    <dbReference type="NCBI Taxonomy" id="60889"/>
    <lineage>
        <taxon>Eukaryota</taxon>
        <taxon>Metazoa</taxon>
        <taxon>Ecdysozoa</taxon>
        <taxon>Arthropoda</taxon>
        <taxon>Hexapoda</taxon>
        <taxon>Insecta</taxon>
        <taxon>Pterygota</taxon>
        <taxon>Neoptera</taxon>
        <taxon>Endopterygota</taxon>
        <taxon>Hymenoptera</taxon>
        <taxon>Apocrita</taxon>
        <taxon>Aculeata</taxon>
        <taxon>Apoidea</taxon>
        <taxon>Anthophila</taxon>
        <taxon>Apidae</taxon>
        <taxon>Melipona</taxon>
    </lineage>
</organism>